<proteinExistence type="inferred from homology"/>
<dbReference type="Pfam" id="PF21036">
    <property type="entry name" value="EryCIII-like_N"/>
    <property type="match status" value="1"/>
</dbReference>
<dbReference type="InterPro" id="IPR048284">
    <property type="entry name" value="EryCIII-like_N"/>
</dbReference>
<keyword evidence="3" id="KW-0808">Transferase</keyword>
<organism evidence="6 7">
    <name type="scientific">Streptomyces mauvecolor</name>
    <dbReference type="NCBI Taxonomy" id="58345"/>
    <lineage>
        <taxon>Bacteria</taxon>
        <taxon>Bacillati</taxon>
        <taxon>Actinomycetota</taxon>
        <taxon>Actinomycetes</taxon>
        <taxon>Kitasatosporales</taxon>
        <taxon>Streptomycetaceae</taxon>
        <taxon>Streptomyces</taxon>
    </lineage>
</organism>
<keyword evidence="2" id="KW-0328">Glycosyltransferase</keyword>
<feature type="domain" description="Erythromycin biosynthesis protein CIII-like N-terminal" evidence="5">
    <location>
        <begin position="22"/>
        <end position="224"/>
    </location>
</feature>
<evidence type="ECO:0000259" key="5">
    <source>
        <dbReference type="Pfam" id="PF21036"/>
    </source>
</evidence>
<keyword evidence="7" id="KW-1185">Reference proteome</keyword>
<gene>
    <name evidence="6" type="ORF">ACFPFX_14250</name>
</gene>
<dbReference type="InterPro" id="IPR002213">
    <property type="entry name" value="UDP_glucos_trans"/>
</dbReference>
<evidence type="ECO:0000256" key="1">
    <source>
        <dbReference type="ARBA" id="ARBA00006962"/>
    </source>
</evidence>
<dbReference type="InterPro" id="IPR010610">
    <property type="entry name" value="EryCIII-like_C"/>
</dbReference>
<evidence type="ECO:0000256" key="3">
    <source>
        <dbReference type="ARBA" id="ARBA00022679"/>
    </source>
</evidence>
<dbReference type="InterPro" id="IPR050426">
    <property type="entry name" value="Glycosyltransferase_28"/>
</dbReference>
<dbReference type="PANTHER" id="PTHR48050:SF13">
    <property type="entry name" value="STEROL 3-BETA-GLUCOSYLTRANSFERASE UGT80A2"/>
    <property type="match status" value="1"/>
</dbReference>
<feature type="domain" description="Erythromycin biosynthesis protein CIII-like C-terminal" evidence="4">
    <location>
        <begin position="249"/>
        <end position="384"/>
    </location>
</feature>
<sequence length="388" mass="41449">MRVLILSTPESTHFTTMVGLAWALRGAGHEVLVAGQPDIIPAARAAGLSTVTVGREFRAKDLLSPALRPDIRPIEVTGPTNPKMIAVGSKVWVLHARYMFPQYLELARQYKPDLVVSEQMDYAALLVGGVLRIPVVSHRWGVDPLSPLMRETADDFLRGTCERYGIEGGLPQPDVVLDPAPPELLYPGTPKATPIRHVAYNGTGPVPRRLWSAGSKPRVVVSMGRQTIALGGIPLFRSMLAAFAELPQFEGVFTVQEEYMEALGPVPDNVWLTPPVPLNGFLDTCAAIVHHGGANTLMTATGAGVPQLVLPQLADQFAGGELLAATDAAISLGTADEQNDPAIFADALSTLLGGERYTKGATELARSVAAMPSPAAVVRDLENLRCAY</sequence>
<dbReference type="CDD" id="cd03784">
    <property type="entry name" value="GT1_Gtf-like"/>
    <property type="match status" value="1"/>
</dbReference>
<dbReference type="PANTHER" id="PTHR48050">
    <property type="entry name" value="STEROL 3-BETA-GLUCOSYLTRANSFERASE"/>
    <property type="match status" value="1"/>
</dbReference>
<reference evidence="7" key="1">
    <citation type="journal article" date="2019" name="Int. J. Syst. Evol. Microbiol.">
        <title>The Global Catalogue of Microorganisms (GCM) 10K type strain sequencing project: providing services to taxonomists for standard genome sequencing and annotation.</title>
        <authorList>
            <consortium name="The Broad Institute Genomics Platform"/>
            <consortium name="The Broad Institute Genome Sequencing Center for Infectious Disease"/>
            <person name="Wu L."/>
            <person name="Ma J."/>
        </authorList>
    </citation>
    <scope>NUCLEOTIDE SEQUENCE [LARGE SCALE GENOMIC DNA]</scope>
    <source>
        <strain evidence="7">CCM 7224</strain>
    </source>
</reference>
<comment type="similarity">
    <text evidence="1">Belongs to the glycosyltransferase 28 family.</text>
</comment>
<accession>A0ABV9UK28</accession>
<evidence type="ECO:0000256" key="2">
    <source>
        <dbReference type="ARBA" id="ARBA00022676"/>
    </source>
</evidence>
<dbReference type="Proteomes" id="UP001595834">
    <property type="component" value="Unassembled WGS sequence"/>
</dbReference>
<protein>
    <submittedName>
        <fullName evidence="6">Nucleotide disphospho-sugar-binding domain-containing protein</fullName>
    </submittedName>
</protein>
<evidence type="ECO:0000313" key="6">
    <source>
        <dbReference type="EMBL" id="MFC4957449.1"/>
    </source>
</evidence>
<dbReference type="EMBL" id="JBHSIZ010000016">
    <property type="protein sequence ID" value="MFC4957449.1"/>
    <property type="molecule type" value="Genomic_DNA"/>
</dbReference>
<evidence type="ECO:0000313" key="7">
    <source>
        <dbReference type="Proteomes" id="UP001595834"/>
    </source>
</evidence>
<comment type="caution">
    <text evidence="6">The sequence shown here is derived from an EMBL/GenBank/DDBJ whole genome shotgun (WGS) entry which is preliminary data.</text>
</comment>
<evidence type="ECO:0000259" key="4">
    <source>
        <dbReference type="Pfam" id="PF06722"/>
    </source>
</evidence>
<name>A0ABV9UK28_9ACTN</name>
<dbReference type="Gene3D" id="3.40.50.2000">
    <property type="entry name" value="Glycogen Phosphorylase B"/>
    <property type="match status" value="2"/>
</dbReference>
<dbReference type="Pfam" id="PF06722">
    <property type="entry name" value="EryCIII-like_C"/>
    <property type="match status" value="1"/>
</dbReference>
<dbReference type="RefSeq" id="WP_344378565.1">
    <property type="nucleotide sequence ID" value="NZ_BAAASQ010000023.1"/>
</dbReference>
<dbReference type="SUPFAM" id="SSF53756">
    <property type="entry name" value="UDP-Glycosyltransferase/glycogen phosphorylase"/>
    <property type="match status" value="1"/>
</dbReference>